<dbReference type="InterPro" id="IPR047650">
    <property type="entry name" value="Transpos_IS110"/>
</dbReference>
<protein>
    <submittedName>
        <fullName evidence="3">Transposase IS116/IS110/IS902 family protein</fullName>
    </submittedName>
</protein>
<evidence type="ECO:0000259" key="1">
    <source>
        <dbReference type="Pfam" id="PF01548"/>
    </source>
</evidence>
<dbReference type="NCBIfam" id="NF033542">
    <property type="entry name" value="transpos_IS110"/>
    <property type="match status" value="1"/>
</dbReference>
<dbReference type="InterPro" id="IPR003346">
    <property type="entry name" value="Transposase_20"/>
</dbReference>
<evidence type="ECO:0000313" key="3">
    <source>
        <dbReference type="EMBL" id="ADL08402.1"/>
    </source>
</evidence>
<dbReference type="OrthoDB" id="9815354at2"/>
<reference evidence="3 4" key="1">
    <citation type="journal article" date="2010" name="Stand. Genomic Sci.">
        <title>Complete genome sequence of Thermosediminibacter oceani type strain (JW/IW-1228P).</title>
        <authorList>
            <person name="Pitluck S."/>
            <person name="Yasawong M."/>
            <person name="Munk C."/>
            <person name="Nolan M."/>
            <person name="Lapidus A."/>
            <person name="Lucas S."/>
            <person name="Glavina Del Rio T."/>
            <person name="Tice H."/>
            <person name="Cheng J.F."/>
            <person name="Bruce D."/>
            <person name="Detter C."/>
            <person name="Tapia R."/>
            <person name="Han C."/>
            <person name="Goodwin L."/>
            <person name="Liolios K."/>
            <person name="Ivanova N."/>
            <person name="Mavromatis K."/>
            <person name="Mikhailova N."/>
            <person name="Pati A."/>
            <person name="Chen A."/>
            <person name="Palaniappan K."/>
            <person name="Land M."/>
            <person name="Hauser L."/>
            <person name="Chang Y.J."/>
            <person name="Jeffries C.D."/>
            <person name="Rohde M."/>
            <person name="Spring S."/>
            <person name="Sikorski J."/>
            <person name="Goker M."/>
            <person name="Woyke T."/>
            <person name="Bristow J."/>
            <person name="Eisen J.A."/>
            <person name="Markowitz V."/>
            <person name="Hugenholtz P."/>
            <person name="Kyrpides N.C."/>
            <person name="Klenk H.P."/>
        </authorList>
    </citation>
    <scope>NUCLEOTIDE SEQUENCE [LARGE SCALE GENOMIC DNA]</scope>
    <source>
        <strain evidence="4">ATCC BAA-1034 / DSM 16646 / JW/IW-1228P</strain>
    </source>
</reference>
<dbReference type="GO" id="GO:0003677">
    <property type="term" value="F:DNA binding"/>
    <property type="evidence" value="ECO:0007669"/>
    <property type="project" value="InterPro"/>
</dbReference>
<dbReference type="Pfam" id="PF02371">
    <property type="entry name" value="Transposase_20"/>
    <property type="match status" value="1"/>
</dbReference>
<dbReference type="HOGENOM" id="CLU_036902_11_0_9"/>
<feature type="domain" description="Transposase IS116/IS110/IS902 C-terminal" evidence="2">
    <location>
        <begin position="249"/>
        <end position="334"/>
    </location>
</feature>
<accession>D9RYH8</accession>
<evidence type="ECO:0000313" key="4">
    <source>
        <dbReference type="Proteomes" id="UP000000272"/>
    </source>
</evidence>
<proteinExistence type="predicted"/>
<dbReference type="eggNOG" id="COG3547">
    <property type="taxonomic scope" value="Bacteria"/>
</dbReference>
<dbReference type="Pfam" id="PF01548">
    <property type="entry name" value="DEDD_Tnp_IS110"/>
    <property type="match status" value="1"/>
</dbReference>
<dbReference type="GO" id="GO:0004803">
    <property type="term" value="F:transposase activity"/>
    <property type="evidence" value="ECO:0007669"/>
    <property type="project" value="InterPro"/>
</dbReference>
<sequence length="406" mass="45917">MDVVYSHVCGLDVHKKSVVACVITPDGKEIRSFSTMTDDLFALKEFIKNKGCTVVAMKSTGSFWKPIYNLLELENLKILLVNAKHIKNVPGRKTDVKDAEWIASLLRHGLLKGSFVPDREQRELRELVRYRHGLVEERSRELNRIQKVLEGANIKLSSVVSDINGMSSRAILEALISGVDDPEILAELSHGKLKNKKEDLKRALKGFINYHQRKMLEIKLKHIDYLDEEIERLDEEIKNRMLPFEEDLALLDTIPGVGRRTAEQIIAEIGTNMDQFPSAAHLCSWAGLCPGQNESAGKRKSARTRKGNKKLRSALVEAARAASRAKDTYLSSQYHRIAARRGSNRAAVAVANSILTIVYHILKRKQPYIELGPNFYEEKRRNMVIRQSLKKLESLGLKVTVETIVS</sequence>
<name>D9RYH8_THEOJ</name>
<dbReference type="InterPro" id="IPR002525">
    <property type="entry name" value="Transp_IS110-like_N"/>
</dbReference>
<gene>
    <name evidence="3" type="ordered locus">Toce_1665</name>
</gene>
<dbReference type="GO" id="GO:0006313">
    <property type="term" value="P:DNA transposition"/>
    <property type="evidence" value="ECO:0007669"/>
    <property type="project" value="InterPro"/>
</dbReference>
<dbReference type="PANTHER" id="PTHR33055">
    <property type="entry name" value="TRANSPOSASE FOR INSERTION SEQUENCE ELEMENT IS1111A"/>
    <property type="match status" value="1"/>
</dbReference>
<dbReference type="Proteomes" id="UP000000272">
    <property type="component" value="Chromosome"/>
</dbReference>
<feature type="domain" description="Transposase IS110-like N-terminal" evidence="1">
    <location>
        <begin position="9"/>
        <end position="152"/>
    </location>
</feature>
<dbReference type="AlphaFoldDB" id="D9RYH8"/>
<keyword evidence="4" id="KW-1185">Reference proteome</keyword>
<dbReference type="PANTHER" id="PTHR33055:SF15">
    <property type="entry name" value="TRANSPOSASE-RELATED"/>
    <property type="match status" value="1"/>
</dbReference>
<evidence type="ECO:0000259" key="2">
    <source>
        <dbReference type="Pfam" id="PF02371"/>
    </source>
</evidence>
<dbReference type="EMBL" id="CP002131">
    <property type="protein sequence ID" value="ADL08402.1"/>
    <property type="molecule type" value="Genomic_DNA"/>
</dbReference>
<organism evidence="3 4">
    <name type="scientific">Thermosediminibacter oceani (strain ATCC BAA-1034 / DSM 16646 / JW/IW-1228P)</name>
    <dbReference type="NCBI Taxonomy" id="555079"/>
    <lineage>
        <taxon>Bacteria</taxon>
        <taxon>Bacillati</taxon>
        <taxon>Bacillota</taxon>
        <taxon>Clostridia</taxon>
        <taxon>Thermosediminibacterales</taxon>
        <taxon>Thermosediminibacteraceae</taxon>
        <taxon>Thermosediminibacter</taxon>
    </lineage>
</organism>
<dbReference type="RefSeq" id="WP_013276425.1">
    <property type="nucleotide sequence ID" value="NC_014377.1"/>
</dbReference>
<dbReference type="KEGG" id="toc:Toce_1665"/>